<dbReference type="Pfam" id="PF00771">
    <property type="entry name" value="FHIPEP"/>
    <property type="match status" value="1"/>
</dbReference>
<dbReference type="GO" id="GO:0005886">
    <property type="term" value="C:plasma membrane"/>
    <property type="evidence" value="ECO:0007669"/>
    <property type="project" value="UniProtKB-SubCell"/>
</dbReference>
<keyword evidence="7" id="KW-1005">Bacterial flagellum biogenesis</keyword>
<dbReference type="Proteomes" id="UP000297839">
    <property type="component" value="Unassembled WGS sequence"/>
</dbReference>
<keyword evidence="8" id="KW-0969">Cilium</keyword>
<keyword evidence="6 7" id="KW-0472">Membrane</keyword>
<dbReference type="PRINTS" id="PR00949">
    <property type="entry name" value="TYPE3IMAPROT"/>
</dbReference>
<comment type="subcellular location">
    <subcellularLocation>
        <location evidence="1 7">Cell membrane</location>
        <topology evidence="1 7">Multi-pass membrane protein</topology>
    </subcellularLocation>
</comment>
<evidence type="ECO:0000256" key="4">
    <source>
        <dbReference type="ARBA" id="ARBA00022692"/>
    </source>
</evidence>
<evidence type="ECO:0000256" key="6">
    <source>
        <dbReference type="ARBA" id="ARBA00023136"/>
    </source>
</evidence>
<dbReference type="PROSITE" id="PS00994">
    <property type="entry name" value="FHIPEP"/>
    <property type="match status" value="1"/>
</dbReference>
<organism evidence="8 9">
    <name type="scientific">Ramlibacter humi</name>
    <dbReference type="NCBI Taxonomy" id="2530451"/>
    <lineage>
        <taxon>Bacteria</taxon>
        <taxon>Pseudomonadati</taxon>
        <taxon>Pseudomonadota</taxon>
        <taxon>Betaproteobacteria</taxon>
        <taxon>Burkholderiales</taxon>
        <taxon>Comamonadaceae</taxon>
        <taxon>Ramlibacter</taxon>
    </lineage>
</organism>
<dbReference type="EMBL" id="SMLK01000001">
    <property type="protein sequence ID" value="TFZ08362.1"/>
    <property type="molecule type" value="Genomic_DNA"/>
</dbReference>
<dbReference type="GO" id="GO:0009306">
    <property type="term" value="P:protein secretion"/>
    <property type="evidence" value="ECO:0007669"/>
    <property type="project" value="InterPro"/>
</dbReference>
<evidence type="ECO:0000256" key="5">
    <source>
        <dbReference type="ARBA" id="ARBA00022989"/>
    </source>
</evidence>
<evidence type="ECO:0000256" key="1">
    <source>
        <dbReference type="ARBA" id="ARBA00004651"/>
    </source>
</evidence>
<dbReference type="GO" id="GO:0044780">
    <property type="term" value="P:bacterial-type flagellum assembly"/>
    <property type="evidence" value="ECO:0007669"/>
    <property type="project" value="InterPro"/>
</dbReference>
<feature type="transmembrane region" description="Helical" evidence="7">
    <location>
        <begin position="27"/>
        <end position="46"/>
    </location>
</feature>
<comment type="function">
    <text evidence="7">Required for formation of the rod structure of the flagellar apparatus. Together with FliI and FliH, may constitute the export apparatus of flagellin.</text>
</comment>
<dbReference type="InterPro" id="IPR001712">
    <property type="entry name" value="T3SS_FHIPEP"/>
</dbReference>
<keyword evidence="8" id="KW-0966">Cell projection</keyword>
<dbReference type="AlphaFoldDB" id="A0A4Z0CBU3"/>
<dbReference type="InterPro" id="IPR025505">
    <property type="entry name" value="FHIPEP_CS"/>
</dbReference>
<feature type="transmembrane region" description="Helical" evidence="7">
    <location>
        <begin position="52"/>
        <end position="71"/>
    </location>
</feature>
<gene>
    <name evidence="7 8" type="primary">flhA</name>
    <name evidence="8" type="ORF">EZ216_04180</name>
</gene>
<keyword evidence="7" id="KW-1006">Bacterial flagellum protein export</keyword>
<evidence type="ECO:0000313" key="8">
    <source>
        <dbReference type="EMBL" id="TFZ08362.1"/>
    </source>
</evidence>
<dbReference type="PIRSF" id="PIRSF005419">
    <property type="entry name" value="FlhA"/>
    <property type="match status" value="1"/>
</dbReference>
<reference evidence="8 9" key="1">
    <citation type="submission" date="2019-03" db="EMBL/GenBank/DDBJ databases">
        <title>Ramlibacter sp. 18x22-1, whole genome shotgun sequence.</title>
        <authorList>
            <person name="Zhang X."/>
            <person name="Feng G."/>
            <person name="Zhu H."/>
        </authorList>
    </citation>
    <scope>NUCLEOTIDE SEQUENCE [LARGE SCALE GENOMIC DNA]</scope>
    <source>
        <strain evidence="8 9">18x22-1</strain>
    </source>
</reference>
<dbReference type="PANTHER" id="PTHR30161">
    <property type="entry name" value="FLAGELLAR EXPORT PROTEIN, MEMBRANE FLHA SUBUNIT-RELATED"/>
    <property type="match status" value="1"/>
</dbReference>
<feature type="transmembrane region" description="Helical" evidence="7">
    <location>
        <begin position="83"/>
        <end position="103"/>
    </location>
</feature>
<dbReference type="PANTHER" id="PTHR30161:SF1">
    <property type="entry name" value="FLAGELLAR BIOSYNTHESIS PROTEIN FLHA-RELATED"/>
    <property type="match status" value="1"/>
</dbReference>
<keyword evidence="3 7" id="KW-1003">Cell membrane</keyword>
<comment type="similarity">
    <text evidence="2 7">Belongs to the FHIPEP (flagella/HR/invasion proteins export pore) family.</text>
</comment>
<feature type="transmembrane region" description="Helical" evidence="7">
    <location>
        <begin position="257"/>
        <end position="278"/>
    </location>
</feature>
<dbReference type="Gene3D" id="1.10.8.540">
    <property type="entry name" value="FHIPEP family, domain 3"/>
    <property type="match status" value="1"/>
</dbReference>
<keyword evidence="8" id="KW-0282">Flagellum</keyword>
<keyword evidence="7" id="KW-0813">Transport</keyword>
<feature type="transmembrane region" description="Helical" evidence="7">
    <location>
        <begin position="215"/>
        <end position="237"/>
    </location>
</feature>
<dbReference type="InterPro" id="IPR006301">
    <property type="entry name" value="FlhA"/>
</dbReference>
<dbReference type="Gene3D" id="3.40.50.12790">
    <property type="entry name" value="FHIPEP family, domain 4"/>
    <property type="match status" value="1"/>
</dbReference>
<dbReference type="InterPro" id="IPR042193">
    <property type="entry name" value="FHIPEP_3"/>
</dbReference>
<sequence>MSTAIVPAAHGAPGPAGLMRWLPAPKALGAPLLIVMVLAMMLVPLPPFALDLLFSFNIAVSLVVLMVASSTKRTLDFASFPGVLLVTTLLRLSLNVASTRAVLLNGHTGTGAAGQVIESFAHFLIGGSFAVGVVVFAILTIINFVVITKGAGRIAEVSARFALDAMPGKQMAIDADMAAGSIDEKEARKRRKEVTQEAEFYGAMDGASKFVRGDAIAGILILFINVAGGLVIGTLQHGLPLSTALDQYVLLAIGDGLVAQVPALVISVAAGLIVARVGEDDIGEQLASQLFSIPRALGLTAAVIGVLGLVPGMPHLPFLLLAGLCGWGAWYLSKLAKEKPAEAPAAAAAASNGEASWDDVAPVDVLGLEVGYRLIALVDKDKGGDLLGRIKGVRKKFAGEVGFLPPAVHIRDNLELHPSAYRILLRGVVVGEGQALAGMYMAINPGHIKVPLAGTLTKDPAFGLEATWVEARLREDAQALGYTVVDASTVLATHLNHVMQAHAAQLLGRNELQELLDHVRKYAPSLVDETVPKVVPLPVLQKVLRNLLDETVHLRDVRGVLELVAEAGGTPDAESLTREIRIGLAPAIVQHLYGSVRELGVIAVEPGLEQVLVQALSPQATAPLDPGMAELLCNQAEAAAREQEEAGLPACLLVPDRIRTAMSRLVRRKAPRLHVLAHSEIPRTHSIHIQRVLGVTP</sequence>
<evidence type="ECO:0000256" key="3">
    <source>
        <dbReference type="ARBA" id="ARBA00022475"/>
    </source>
</evidence>
<keyword evidence="5 7" id="KW-1133">Transmembrane helix</keyword>
<dbReference type="InterPro" id="IPR042194">
    <property type="entry name" value="FHIPEP_1"/>
</dbReference>
<feature type="transmembrane region" description="Helical" evidence="7">
    <location>
        <begin position="290"/>
        <end position="310"/>
    </location>
</feature>
<keyword evidence="4 7" id="KW-0812">Transmembrane</keyword>
<evidence type="ECO:0000313" key="9">
    <source>
        <dbReference type="Proteomes" id="UP000297839"/>
    </source>
</evidence>
<protein>
    <recommendedName>
        <fullName evidence="7">Flagellar biosynthesis protein FlhA</fullName>
    </recommendedName>
</protein>
<dbReference type="InterPro" id="IPR042196">
    <property type="entry name" value="FHIPEP_4"/>
</dbReference>
<evidence type="ECO:0000256" key="2">
    <source>
        <dbReference type="ARBA" id="ARBA00008835"/>
    </source>
</evidence>
<proteinExistence type="inferred from homology"/>
<dbReference type="Gene3D" id="3.40.30.60">
    <property type="entry name" value="FHIPEP family, domain 1"/>
    <property type="match status" value="1"/>
</dbReference>
<feature type="transmembrane region" description="Helical" evidence="7">
    <location>
        <begin position="123"/>
        <end position="146"/>
    </location>
</feature>
<keyword evidence="7" id="KW-0653">Protein transport</keyword>
<keyword evidence="9" id="KW-1185">Reference proteome</keyword>
<evidence type="ECO:0000256" key="7">
    <source>
        <dbReference type="RuleBase" id="RU364093"/>
    </source>
</evidence>
<accession>A0A4Z0CBU3</accession>
<name>A0A4Z0CBU3_9BURK</name>
<dbReference type="OrthoDB" id="9759185at2"/>
<dbReference type="NCBIfam" id="TIGR01398">
    <property type="entry name" value="FlhA"/>
    <property type="match status" value="1"/>
</dbReference>
<comment type="caution">
    <text evidence="8">The sequence shown here is derived from an EMBL/GenBank/DDBJ whole genome shotgun (WGS) entry which is preliminary data.</text>
</comment>